<name>A0ABS8NL93_9BACT</name>
<sequence>MRSSRLTLGSNSLFTPRLAVIASLVFLTSDVVAWELPVGVSDLARKSDWVVVASTRSVTRLLPSDADGSLESPDADYQGPTSVAVFRIKDVWKRSDNTCTLAGPSFHVVSLRFIMVACEYDVESRSPPKFLPECDYVLFLRELDENFFSLVNDHSSAHEVRHGMVHTSAIKEYAKFQRVRISEFKTSVLDRSLQDGDQQAPQTSDASGSQ</sequence>
<dbReference type="EMBL" id="JAJKFW010000042">
    <property type="protein sequence ID" value="MCC9644339.1"/>
    <property type="molecule type" value="Genomic_DNA"/>
</dbReference>
<reference evidence="1" key="1">
    <citation type="submission" date="2021-11" db="EMBL/GenBank/DDBJ databases">
        <title>Genome sequence.</title>
        <authorList>
            <person name="Sun Q."/>
        </authorList>
    </citation>
    <scope>NUCLEOTIDE SEQUENCE</scope>
    <source>
        <strain evidence="1">JC740</strain>
    </source>
</reference>
<gene>
    <name evidence="1" type="ORF">LOC71_18840</name>
</gene>
<evidence type="ECO:0000313" key="2">
    <source>
        <dbReference type="Proteomes" id="UP001430306"/>
    </source>
</evidence>
<evidence type="ECO:0000313" key="1">
    <source>
        <dbReference type="EMBL" id="MCC9644339.1"/>
    </source>
</evidence>
<protein>
    <submittedName>
        <fullName evidence="1">Uncharacterized protein</fullName>
    </submittedName>
</protein>
<organism evidence="1 2">
    <name type="scientific">Rhodopirellula halodulae</name>
    <dbReference type="NCBI Taxonomy" id="2894198"/>
    <lineage>
        <taxon>Bacteria</taxon>
        <taxon>Pseudomonadati</taxon>
        <taxon>Planctomycetota</taxon>
        <taxon>Planctomycetia</taxon>
        <taxon>Pirellulales</taxon>
        <taxon>Pirellulaceae</taxon>
        <taxon>Rhodopirellula</taxon>
    </lineage>
</organism>
<dbReference type="RefSeq" id="WP_230275704.1">
    <property type="nucleotide sequence ID" value="NZ_JAJKFW010000042.1"/>
</dbReference>
<accession>A0ABS8NL93</accession>
<proteinExistence type="predicted"/>
<comment type="caution">
    <text evidence="1">The sequence shown here is derived from an EMBL/GenBank/DDBJ whole genome shotgun (WGS) entry which is preliminary data.</text>
</comment>
<dbReference type="Proteomes" id="UP001430306">
    <property type="component" value="Unassembled WGS sequence"/>
</dbReference>
<keyword evidence="2" id="KW-1185">Reference proteome</keyword>